<comment type="caution">
    <text evidence="2">The sequence shown here is derived from an EMBL/GenBank/DDBJ whole genome shotgun (WGS) entry which is preliminary data.</text>
</comment>
<dbReference type="Gene3D" id="3.40.50.11890">
    <property type="match status" value="1"/>
</dbReference>
<evidence type="ECO:0008006" key="4">
    <source>
        <dbReference type="Google" id="ProtNLM"/>
    </source>
</evidence>
<evidence type="ECO:0000313" key="2">
    <source>
        <dbReference type="EMBL" id="OFW58006.1"/>
    </source>
</evidence>
<dbReference type="Proteomes" id="UP000177876">
    <property type="component" value="Unassembled WGS sequence"/>
</dbReference>
<evidence type="ECO:0000313" key="3">
    <source>
        <dbReference type="Proteomes" id="UP000177876"/>
    </source>
</evidence>
<name>A0A1F2WMC0_9ACTN</name>
<dbReference type="InterPro" id="IPR010327">
    <property type="entry name" value="FldB/FldC_alpha/beta"/>
</dbReference>
<reference evidence="2 3" key="1">
    <citation type="journal article" date="2016" name="Nat. Commun.">
        <title>Thousands of microbial genomes shed light on interconnected biogeochemical processes in an aquifer system.</title>
        <authorList>
            <person name="Anantharaman K."/>
            <person name="Brown C.T."/>
            <person name="Hug L.A."/>
            <person name="Sharon I."/>
            <person name="Castelle C.J."/>
            <person name="Probst A.J."/>
            <person name="Thomas B.C."/>
            <person name="Singh A."/>
            <person name="Wilkins M.J."/>
            <person name="Karaoz U."/>
            <person name="Brodie E.L."/>
            <person name="Williams K.H."/>
            <person name="Hubbard S.S."/>
            <person name="Banfield J.F."/>
        </authorList>
    </citation>
    <scope>NUCLEOTIDE SEQUENCE [LARGE SCALE GENOMIC DNA]</scope>
</reference>
<dbReference type="PANTHER" id="PTHR30548:SF2">
    <property type="entry name" value="2-HYDROXYACYL-COA DEHYDRATASE,D-COMPONENT"/>
    <property type="match status" value="1"/>
</dbReference>
<sequence length="424" mass="47444">MPEHGAHRELKEEVKDRFLDKLSPSMVRSKLFWASVERLSRSRLNRPQWKADRVSLAHFLRNTRDAYLKRAPVVWTNLLVPSELVIGLGCIPFYPEMAAAAVAAAGLAPRFIDRAIEIGFSSDGCSYHRCLLGCAIEGFLPEPDLLISLNYPCDSAPLSFGYAAGLFNAEQVIIDIPMPGRPSSRALLAAQLEEVAMKMAGLSGLKEEEMMRGLAESIELSNQALGYLCKVEELRKRDDCMLDGKDAMGNISVLSGCLGSQAGAEFYRLLLHELEERGSVGEDSKRLMWMHLKPWYSQAIFDVLDRHGVRVVCEEYTHSCWEAMDAGDPFNSLAAKVGNHFLVGPLERRASHLVRLADNYRVDGAIHYNHWGCRQSCGGAVHIKRELRRRGIPTLLLDGDCVDHREYQEGQISTRLEAFLESLN</sequence>
<dbReference type="Gene3D" id="3.40.50.11900">
    <property type="match status" value="1"/>
</dbReference>
<dbReference type="PANTHER" id="PTHR30548">
    <property type="entry name" value="2-HYDROXYGLUTARYL-COA DEHYDRATASE, D-COMPONENT-RELATED"/>
    <property type="match status" value="1"/>
</dbReference>
<comment type="similarity">
    <text evidence="1">Belongs to the FldB/FldC dehydratase alpha/beta subunit family.</text>
</comment>
<dbReference type="EMBL" id="MELK01000028">
    <property type="protein sequence ID" value="OFW58006.1"/>
    <property type="molecule type" value="Genomic_DNA"/>
</dbReference>
<dbReference type="STRING" id="1797197.A2Y75_12325"/>
<dbReference type="GO" id="GO:0016836">
    <property type="term" value="F:hydro-lyase activity"/>
    <property type="evidence" value="ECO:0007669"/>
    <property type="project" value="UniProtKB-ARBA"/>
</dbReference>
<evidence type="ECO:0000256" key="1">
    <source>
        <dbReference type="ARBA" id="ARBA00005806"/>
    </source>
</evidence>
<gene>
    <name evidence="2" type="ORF">A2Y75_12325</name>
</gene>
<accession>A0A1F2WMC0</accession>
<organism evidence="2 3">
    <name type="scientific">Candidatus Solincola sediminis</name>
    <dbReference type="NCBI Taxonomy" id="1797199"/>
    <lineage>
        <taxon>Bacteria</taxon>
        <taxon>Bacillati</taxon>
        <taxon>Actinomycetota</taxon>
        <taxon>Candidatus Geothermincolia</taxon>
        <taxon>Candidatus Geothermincolales</taxon>
        <taxon>Candidatus Geothermincolaceae</taxon>
        <taxon>Candidatus Solincola</taxon>
    </lineage>
</organism>
<protein>
    <recommendedName>
        <fullName evidence="4">2-hydroxyacyl-CoA dehydratase</fullName>
    </recommendedName>
</protein>
<dbReference type="Pfam" id="PF06050">
    <property type="entry name" value="HGD-D"/>
    <property type="match status" value="1"/>
</dbReference>
<dbReference type="AlphaFoldDB" id="A0A1F2WMC0"/>
<proteinExistence type="inferred from homology"/>